<evidence type="ECO:0000313" key="2">
    <source>
        <dbReference type="EMBL" id="CAE0136302.1"/>
    </source>
</evidence>
<organism evidence="2">
    <name type="scientific">Haptolina ericina</name>
    <dbReference type="NCBI Taxonomy" id="156174"/>
    <lineage>
        <taxon>Eukaryota</taxon>
        <taxon>Haptista</taxon>
        <taxon>Haptophyta</taxon>
        <taxon>Prymnesiophyceae</taxon>
        <taxon>Prymnesiales</taxon>
        <taxon>Prymnesiaceae</taxon>
        <taxon>Haptolina</taxon>
    </lineage>
</organism>
<evidence type="ECO:0000256" key="1">
    <source>
        <dbReference type="SAM" id="MobiDB-lite"/>
    </source>
</evidence>
<feature type="compositionally biased region" description="Basic and acidic residues" evidence="1">
    <location>
        <begin position="119"/>
        <end position="128"/>
    </location>
</feature>
<feature type="region of interest" description="Disordered" evidence="1">
    <location>
        <begin position="119"/>
        <end position="141"/>
    </location>
</feature>
<dbReference type="EMBL" id="HBHX01056517">
    <property type="protein sequence ID" value="CAE0136302.1"/>
    <property type="molecule type" value="Transcribed_RNA"/>
</dbReference>
<name>A0A7S3FAA1_9EUKA</name>
<reference evidence="2" key="1">
    <citation type="submission" date="2021-01" db="EMBL/GenBank/DDBJ databases">
        <authorList>
            <person name="Corre E."/>
            <person name="Pelletier E."/>
            <person name="Niang G."/>
            <person name="Scheremetjew M."/>
            <person name="Finn R."/>
            <person name="Kale V."/>
            <person name="Holt S."/>
            <person name="Cochrane G."/>
            <person name="Meng A."/>
            <person name="Brown T."/>
            <person name="Cohen L."/>
        </authorList>
    </citation>
    <scope>NUCLEOTIDE SEQUENCE</scope>
    <source>
        <strain evidence="2">CCMP281</strain>
    </source>
</reference>
<gene>
    <name evidence="2" type="ORF">HERI1096_LOCUS31169</name>
</gene>
<sequence>MDAAVITAMVRAISAHANSQRVCGPCLATLTTIIGTCNDDTRQQFATDAGVWGALVKVLRGTGLTDLLEPELENVCAAIMSRLGNQVLRRIQEVALKVEMPQELTRYLLARVDRAEDHAKPARPDRLHTNPRIGTHPASGDNHRAGLFALRGMMHGNSAAKAAALAAGCLPHWAVHQGNVLTTEAPEPPSTTG</sequence>
<dbReference type="AlphaFoldDB" id="A0A7S3FAA1"/>
<accession>A0A7S3FAA1</accession>
<protein>
    <submittedName>
        <fullName evidence="2">Uncharacterized protein</fullName>
    </submittedName>
</protein>
<proteinExistence type="predicted"/>